<feature type="transmembrane region" description="Helical" evidence="9">
    <location>
        <begin position="20"/>
        <end position="39"/>
    </location>
</feature>
<dbReference type="Proteomes" id="UP000593846">
    <property type="component" value="Chromosome"/>
</dbReference>
<dbReference type="InterPro" id="IPR017492">
    <property type="entry name" value="PSI_PsaK"/>
</dbReference>
<protein>
    <recommendedName>
        <fullName evidence="9">Photosystem I reaction center subunit PsaK</fullName>
    </recommendedName>
    <alternativeName>
        <fullName evidence="9">Photosystem I subunit X</fullName>
    </alternativeName>
</protein>
<sequence>MLPSTLIAAVTTPLEWSPTVAGIMIVANIIAVALGKFTIKYPSVGPSLPAPNLFGGFGLPAVLATTAFGHLLGVGIILGLHNIGRI</sequence>
<organism evidence="10 11">
    <name type="scientific">Anabaenopsis elenkinii CCIBt3563</name>
    <dbReference type="NCBI Taxonomy" id="2779889"/>
    <lineage>
        <taxon>Bacteria</taxon>
        <taxon>Bacillati</taxon>
        <taxon>Cyanobacteriota</taxon>
        <taxon>Cyanophyceae</taxon>
        <taxon>Nostocales</taxon>
        <taxon>Nodulariaceae</taxon>
        <taxon>Anabaenopsis</taxon>
    </lineage>
</organism>
<dbReference type="EMBL" id="CP063311">
    <property type="protein sequence ID" value="QOV23649.1"/>
    <property type="molecule type" value="Genomic_DNA"/>
</dbReference>
<dbReference type="SUPFAM" id="SSF81563">
    <property type="entry name" value="Photosystem I reaction center subunit X, PsaK"/>
    <property type="match status" value="1"/>
</dbReference>
<proteinExistence type="inferred from homology"/>
<evidence type="ECO:0000256" key="8">
    <source>
        <dbReference type="ARBA" id="ARBA00023136"/>
    </source>
</evidence>
<keyword evidence="4 9" id="KW-0812">Transmembrane</keyword>
<dbReference type="InterPro" id="IPR000549">
    <property type="entry name" value="PSI_PsaG/PsaK"/>
</dbReference>
<dbReference type="Gene3D" id="1.20.860.20">
    <property type="entry name" value="Photosystem I PsaK, reaction centre"/>
    <property type="match status" value="1"/>
</dbReference>
<keyword evidence="6 9" id="KW-1133">Transmembrane helix</keyword>
<dbReference type="GO" id="GO:0015979">
    <property type="term" value="P:photosynthesis"/>
    <property type="evidence" value="ECO:0007669"/>
    <property type="project" value="UniProtKB-UniRule"/>
</dbReference>
<dbReference type="GO" id="GO:0031676">
    <property type="term" value="C:plasma membrane-derived thylakoid membrane"/>
    <property type="evidence" value="ECO:0007669"/>
    <property type="project" value="UniProtKB-SubCell"/>
</dbReference>
<evidence type="ECO:0000256" key="3">
    <source>
        <dbReference type="ARBA" id="ARBA00022531"/>
    </source>
</evidence>
<name>A0A7S6REW4_9CYAN</name>
<evidence type="ECO:0000256" key="6">
    <source>
        <dbReference type="ARBA" id="ARBA00022989"/>
    </source>
</evidence>
<dbReference type="HAMAP" id="MF_00474">
    <property type="entry name" value="PSI_PsaK"/>
    <property type="match status" value="1"/>
</dbReference>
<reference evidence="11" key="1">
    <citation type="submission" date="2020-10" db="EMBL/GenBank/DDBJ databases">
        <title>Genome-based taxonomic classification of the species Anabaenopsis elenkinii.</title>
        <authorList>
            <person name="Delbaje E."/>
            <person name="Andreote A.P.D."/>
            <person name="Pellegrinetti T.A."/>
            <person name="Cruz R.B."/>
            <person name="Branco L.H.Z."/>
            <person name="Fiore M.F."/>
        </authorList>
    </citation>
    <scope>NUCLEOTIDE SEQUENCE [LARGE SCALE GENOMIC DNA]</scope>
    <source>
        <strain evidence="11">CCIBt3563</strain>
    </source>
</reference>
<keyword evidence="3 9" id="KW-0602">Photosynthesis</keyword>
<evidence type="ECO:0000256" key="2">
    <source>
        <dbReference type="ARBA" id="ARBA00006458"/>
    </source>
</evidence>
<dbReference type="Pfam" id="PF01241">
    <property type="entry name" value="PSI_PSAK"/>
    <property type="match status" value="1"/>
</dbReference>
<keyword evidence="5 9" id="KW-0603">Photosystem I</keyword>
<keyword evidence="11" id="KW-1185">Reference proteome</keyword>
<evidence type="ECO:0000256" key="4">
    <source>
        <dbReference type="ARBA" id="ARBA00022692"/>
    </source>
</evidence>
<dbReference type="RefSeq" id="WP_200989196.1">
    <property type="nucleotide sequence ID" value="NZ_CP063311.1"/>
</dbReference>
<keyword evidence="8 9" id="KW-0472">Membrane</keyword>
<dbReference type="InterPro" id="IPR035982">
    <property type="entry name" value="PSI_centre_PsaK_sf"/>
</dbReference>
<gene>
    <name evidence="9 10" type="primary">psaK</name>
    <name evidence="10" type="ORF">IM676_04975</name>
</gene>
<feature type="transmembrane region" description="Helical" evidence="9">
    <location>
        <begin position="59"/>
        <end position="80"/>
    </location>
</feature>
<dbReference type="KEGG" id="aee:IM676_04975"/>
<dbReference type="PROSITE" id="PS01026">
    <property type="entry name" value="PHOTOSYSTEM_I_PSAGK"/>
    <property type="match status" value="1"/>
</dbReference>
<dbReference type="AlphaFoldDB" id="A0A7S6REW4"/>
<keyword evidence="7 9" id="KW-0793">Thylakoid</keyword>
<evidence type="ECO:0000313" key="10">
    <source>
        <dbReference type="EMBL" id="QOV23649.1"/>
    </source>
</evidence>
<evidence type="ECO:0000313" key="11">
    <source>
        <dbReference type="Proteomes" id="UP000593846"/>
    </source>
</evidence>
<accession>A0A7S6REW4</accession>
<evidence type="ECO:0000256" key="7">
    <source>
        <dbReference type="ARBA" id="ARBA00023078"/>
    </source>
</evidence>
<comment type="similarity">
    <text evidence="2 9">Belongs to the PsaG/PsaK family.</text>
</comment>
<evidence type="ECO:0000256" key="5">
    <source>
        <dbReference type="ARBA" id="ARBA00022836"/>
    </source>
</evidence>
<dbReference type="GO" id="GO:0009522">
    <property type="term" value="C:photosystem I"/>
    <property type="evidence" value="ECO:0007669"/>
    <property type="project" value="UniProtKB-KW"/>
</dbReference>
<evidence type="ECO:0000256" key="1">
    <source>
        <dbReference type="ARBA" id="ARBA00004141"/>
    </source>
</evidence>
<evidence type="ECO:0000256" key="9">
    <source>
        <dbReference type="HAMAP-Rule" id="MF_00474"/>
    </source>
</evidence>
<dbReference type="NCBIfam" id="TIGR03049">
    <property type="entry name" value="PS_I_psaK"/>
    <property type="match status" value="1"/>
</dbReference>
<dbReference type="InterPro" id="IPR037101">
    <property type="entry name" value="PSI_PsaK_bact"/>
</dbReference>
<comment type="subcellular location">
    <subcellularLocation>
        <location evidence="9">Cellular thylakoid membrane</location>
        <topology evidence="9">Multi-pass membrane protein</topology>
    </subcellularLocation>
    <subcellularLocation>
        <location evidence="1">Membrane</location>
        <topology evidence="1">Multi-pass membrane protein</topology>
    </subcellularLocation>
</comment>